<dbReference type="SUPFAM" id="SSF142897">
    <property type="entry name" value="TFB5-like"/>
    <property type="match status" value="1"/>
</dbReference>
<dbReference type="Pfam" id="PF14966">
    <property type="entry name" value="DNA_repr_REX1B"/>
    <property type="match status" value="1"/>
</dbReference>
<dbReference type="InterPro" id="IPR039491">
    <property type="entry name" value="REX1-B"/>
</dbReference>
<sequence length="248" mass="27139">MVSATHGVLFTGDVALIEFIRALNDKQPVADKFIIEGALGDQHLLIREQRAQWSSDQQQQRAPAGSVLELLDGVAEVQRQRAAAYRRFDSAFKAYLHNQAEGPYRFQAGQLTAEFQQLSALVIGAEAALRGQGQADLADLLRTVQENEREKLRLTVALQALKAAHAQQRFSWQHEEAASSSLAPGVSDLLQGHLCGLGCMHEAPADEPTKAEYAAAVKETYQLLQASITAINEALEEVRQVAADLLEQ</sequence>
<dbReference type="EMBL" id="LHPF02000008">
    <property type="protein sequence ID" value="PSC72968.1"/>
    <property type="molecule type" value="Genomic_DNA"/>
</dbReference>
<accession>A0A2P6VFW1</accession>
<dbReference type="InterPro" id="IPR035935">
    <property type="entry name" value="TFB5-like_sf"/>
</dbReference>
<dbReference type="InterPro" id="IPR009400">
    <property type="entry name" value="TFIIH_TTDA/Tfb5"/>
</dbReference>
<dbReference type="Proteomes" id="UP000239649">
    <property type="component" value="Unassembled WGS sequence"/>
</dbReference>
<dbReference type="SMART" id="SM01395">
    <property type="entry name" value="Tbf5"/>
    <property type="match status" value="1"/>
</dbReference>
<dbReference type="GO" id="GO:0006367">
    <property type="term" value="P:transcription initiation at RNA polymerase II promoter"/>
    <property type="evidence" value="ECO:0007669"/>
    <property type="project" value="InterPro"/>
</dbReference>
<dbReference type="GO" id="GO:0006289">
    <property type="term" value="P:nucleotide-excision repair"/>
    <property type="evidence" value="ECO:0007669"/>
    <property type="project" value="InterPro"/>
</dbReference>
<organism evidence="1 2">
    <name type="scientific">Micractinium conductrix</name>
    <dbReference type="NCBI Taxonomy" id="554055"/>
    <lineage>
        <taxon>Eukaryota</taxon>
        <taxon>Viridiplantae</taxon>
        <taxon>Chlorophyta</taxon>
        <taxon>core chlorophytes</taxon>
        <taxon>Trebouxiophyceae</taxon>
        <taxon>Chlorellales</taxon>
        <taxon>Chlorellaceae</taxon>
        <taxon>Chlorella clade</taxon>
        <taxon>Micractinium</taxon>
    </lineage>
</organism>
<dbReference type="Gene3D" id="3.30.70.1220">
    <property type="entry name" value="TFB5-like"/>
    <property type="match status" value="1"/>
</dbReference>
<name>A0A2P6VFW1_9CHLO</name>
<reference evidence="1 2" key="1">
    <citation type="journal article" date="2018" name="Plant J.">
        <title>Genome sequences of Chlorella sorokiniana UTEX 1602 and Micractinium conductrix SAG 241.80: implications to maltose excretion by a green alga.</title>
        <authorList>
            <person name="Arriola M.B."/>
            <person name="Velmurugan N."/>
            <person name="Zhang Y."/>
            <person name="Plunkett M.H."/>
            <person name="Hondzo H."/>
            <person name="Barney B.M."/>
        </authorList>
    </citation>
    <scope>NUCLEOTIDE SEQUENCE [LARGE SCALE GENOMIC DNA]</scope>
    <source>
        <strain evidence="1 2">SAG 241.80</strain>
    </source>
</reference>
<dbReference type="PANTHER" id="PTHR28309:SF1">
    <property type="entry name" value="REQUIRED FOR EXCISION 1-B DOMAIN-CONTAINING PROTEIN"/>
    <property type="match status" value="1"/>
</dbReference>
<dbReference type="GO" id="GO:0000439">
    <property type="term" value="C:transcription factor TFIIH core complex"/>
    <property type="evidence" value="ECO:0007669"/>
    <property type="project" value="InterPro"/>
</dbReference>
<proteinExistence type="predicted"/>
<protein>
    <submittedName>
        <fullName evidence="1">Uncharacterized protein</fullName>
    </submittedName>
</protein>
<dbReference type="OrthoDB" id="434723at2759"/>
<evidence type="ECO:0000313" key="2">
    <source>
        <dbReference type="Proteomes" id="UP000239649"/>
    </source>
</evidence>
<gene>
    <name evidence="1" type="ORF">C2E20_3660</name>
</gene>
<keyword evidence="2" id="KW-1185">Reference proteome</keyword>
<dbReference type="PANTHER" id="PTHR28309">
    <property type="entry name" value="REQUIRED FOR EXCISION 1-B DOMAIN-CONTAINING PROTEIN"/>
    <property type="match status" value="1"/>
</dbReference>
<dbReference type="AlphaFoldDB" id="A0A2P6VFW1"/>
<comment type="caution">
    <text evidence="1">The sequence shown here is derived from an EMBL/GenBank/DDBJ whole genome shotgun (WGS) entry which is preliminary data.</text>
</comment>
<dbReference type="Pfam" id="PF06331">
    <property type="entry name" value="Tfb5"/>
    <property type="match status" value="1"/>
</dbReference>
<evidence type="ECO:0000313" key="1">
    <source>
        <dbReference type="EMBL" id="PSC72968.1"/>
    </source>
</evidence>